<proteinExistence type="evidence at transcript level"/>
<evidence type="ECO:0000313" key="3">
    <source>
        <dbReference type="EMBL" id="JAT99303.1"/>
    </source>
</evidence>
<keyword evidence="2" id="KW-1133">Transmembrane helix</keyword>
<keyword evidence="2" id="KW-0812">Transmembrane</keyword>
<dbReference type="AlphaFoldDB" id="A0A1E1XJA3"/>
<dbReference type="EMBL" id="GFAA01004131">
    <property type="protein sequence ID" value="JAT99303.1"/>
    <property type="molecule type" value="mRNA"/>
</dbReference>
<dbReference type="Pfam" id="PF06869">
    <property type="entry name" value="DUF1258"/>
    <property type="match status" value="1"/>
</dbReference>
<feature type="compositionally biased region" description="Polar residues" evidence="1">
    <location>
        <begin position="9"/>
        <end position="24"/>
    </location>
</feature>
<reference evidence="3" key="1">
    <citation type="submission" date="2016-09" db="EMBL/GenBank/DDBJ databases">
        <authorList>
            <person name="Capua I."/>
            <person name="De Benedictis P."/>
            <person name="Joannis T."/>
            <person name="Lombin L.H."/>
            <person name="Cattoli G."/>
        </authorList>
    </citation>
    <scope>NUCLEOTIDE SEQUENCE</scope>
</reference>
<feature type="compositionally biased region" description="Polar residues" evidence="1">
    <location>
        <begin position="31"/>
        <end position="41"/>
    </location>
</feature>
<accession>A0A1E1XJA3</accession>
<feature type="region of interest" description="Disordered" evidence="1">
    <location>
        <begin position="1"/>
        <end position="83"/>
    </location>
</feature>
<organism evidence="3">
    <name type="scientific">Amblyomma sculptum</name>
    <name type="common">Tick</name>
    <dbReference type="NCBI Taxonomy" id="1581419"/>
    <lineage>
        <taxon>Eukaryota</taxon>
        <taxon>Metazoa</taxon>
        <taxon>Ecdysozoa</taxon>
        <taxon>Arthropoda</taxon>
        <taxon>Chelicerata</taxon>
        <taxon>Arachnida</taxon>
        <taxon>Acari</taxon>
        <taxon>Parasitiformes</taxon>
        <taxon>Ixodida</taxon>
        <taxon>Ixodoidea</taxon>
        <taxon>Ixodidae</taxon>
        <taxon>Amblyomminae</taxon>
        <taxon>Amblyomma</taxon>
    </lineage>
</organism>
<keyword evidence="2" id="KW-0472">Membrane</keyword>
<name>A0A1E1XJA3_AMBSC</name>
<dbReference type="PANTHER" id="PTHR46579">
    <property type="entry name" value="F5/8 TYPE C DOMAIN-CONTAINING PROTEIN-RELATED"/>
    <property type="match status" value="1"/>
</dbReference>
<reference evidence="3" key="2">
    <citation type="journal article" date="2017" name="Front. Cell. Infect. Microbiol.">
        <title>Analysis of the Salivary Gland Transcriptome of Unfed and Partially Fed Amblyomma sculptum Ticks and Descriptive Proteome of the Saliva.</title>
        <authorList>
            <person name="Esteves E."/>
            <person name="Maruyama S.R."/>
            <person name="Kawahara R."/>
            <person name="Fujita A."/>
            <person name="Martins L.A."/>
            <person name="Righi A.A."/>
            <person name="Costa F.B."/>
            <person name="Palmisano G."/>
            <person name="Labruna M.B."/>
            <person name="Sa-Nunes A."/>
            <person name="Ribeiro J.M.C."/>
            <person name="Fogaca A.C."/>
        </authorList>
    </citation>
    <scope>NUCLEOTIDE SEQUENCE</scope>
</reference>
<protein>
    <submittedName>
        <fullName evidence="3">Putative cr1-8 nvi</fullName>
    </submittedName>
</protein>
<evidence type="ECO:0000256" key="1">
    <source>
        <dbReference type="SAM" id="MobiDB-lite"/>
    </source>
</evidence>
<dbReference type="InterPro" id="IPR009667">
    <property type="entry name" value="DUF1258"/>
</dbReference>
<feature type="compositionally biased region" description="Low complexity" evidence="1">
    <location>
        <begin position="42"/>
        <end position="56"/>
    </location>
</feature>
<dbReference type="PANTHER" id="PTHR46579:SF1">
    <property type="entry name" value="F5_8 TYPE C DOMAIN-CONTAINING PROTEIN"/>
    <property type="match status" value="1"/>
</dbReference>
<evidence type="ECO:0000256" key="2">
    <source>
        <dbReference type="SAM" id="Phobius"/>
    </source>
</evidence>
<feature type="non-terminal residue" evidence="3">
    <location>
        <position position="1"/>
    </location>
</feature>
<sequence>QRYRRYLEQGTSVQVPRQTVSNANKRARTSAIVQDNQNQAAGGSSQREGSESESPSVGGGEGPSTGLTHISPGTGPNDAADPLTYEDESAAFASDGGQDCQTGYSTDTSDKECVEYTVNEDMGENCDDVEGNETDNPDFSDDFEAYLGKLSQEKLPHQSTTKAQALLLILAYIVTAGLTWSQVRGLLVLLNALFGEVVVPPTTYLLRKVWKDKKQALRLHLFCWHCHEYLGITHEVPAKSEITCNSCNMKKSVKNLIAMGSFFVMFDLKQQLTNLIRHYSSVLFQNLEKLSTAIREPGTYKDVTDGDLYRSIRRQLNMSWSDITLTFNTDGAPVFESSKSSIWPIQVMVNELPVELRWKNVALSGLWFAKDHPPMHIFMRRFVDEVNSIGTVVWSHAGTIVKSSVHAVMCCVDSPARASVLNIKQFNGYYGCSWCLEEGTCVDGTVKYLYHGQLACERTHGRVLEAMRQAGVQQVAVEGFKGPSSLIKLKGLDLVWGLPPDYMHCILEGVTKQLVDLWLSVTGSAFYVGRHVRLLDSRLRLIRPPITFSRIGRPLSERAYWKATEWRYWLLFYSVPCLSDLLPRPYLVHFALLVKAVFLLLKDTVTESDICVAERLLLSFVEQVARLYGNAVMTFNVHQLLHLSKATRMFGPLWGMSTFPFEDGIGHALRLVSASKLVPMQIAERCIMHQTYRSFDRHLQLPAHLAGAKKNITAQYKKSHQICPLGMPQPISGCSEHLRTVLNSRFGCIPEMSKYFRAQIGGIIVHSSDYLTPKKTCSCYVKMVDGSYCYVLGIYVITNCIYLHSQRLITSPLVFDMPHIKRCQHPPGAQNNCLYRFDDVALQCVFFNVNNVSYLCDVPNQKERD</sequence>
<feature type="transmembrane region" description="Helical" evidence="2">
    <location>
        <begin position="163"/>
        <end position="180"/>
    </location>
</feature>